<evidence type="ECO:0000256" key="4">
    <source>
        <dbReference type="ARBA" id="ARBA00023136"/>
    </source>
</evidence>
<evidence type="ECO:0000256" key="5">
    <source>
        <dbReference type="SAM" id="MobiDB-lite"/>
    </source>
</evidence>
<feature type="transmembrane region" description="Helical" evidence="6">
    <location>
        <begin position="80"/>
        <end position="99"/>
    </location>
</feature>
<name>A0A6A5HAM0_CAERE</name>
<feature type="transmembrane region" description="Helical" evidence="6">
    <location>
        <begin position="200"/>
        <end position="219"/>
    </location>
</feature>
<keyword evidence="3 6" id="KW-1133">Transmembrane helix</keyword>
<feature type="transmembrane region" description="Helical" evidence="6">
    <location>
        <begin position="52"/>
        <end position="68"/>
    </location>
</feature>
<reference evidence="7 8" key="1">
    <citation type="submission" date="2019-12" db="EMBL/GenBank/DDBJ databases">
        <title>Chromosome-level assembly of the Caenorhabditis remanei genome.</title>
        <authorList>
            <person name="Teterina A.A."/>
            <person name="Willis J.H."/>
            <person name="Phillips P.C."/>
        </authorList>
    </citation>
    <scope>NUCLEOTIDE SEQUENCE [LARGE SCALE GENOMIC DNA]</scope>
    <source>
        <strain evidence="7 8">PX506</strain>
        <tissue evidence="7">Whole organism</tissue>
    </source>
</reference>
<evidence type="ECO:0000313" key="7">
    <source>
        <dbReference type="EMBL" id="KAF1764818.1"/>
    </source>
</evidence>
<dbReference type="GeneID" id="78773992"/>
<accession>A0A6A5HAM0</accession>
<comment type="subcellular location">
    <subcellularLocation>
        <location evidence="1">Membrane</location>
        <topology evidence="1">Multi-pass membrane protein</topology>
    </subcellularLocation>
</comment>
<dbReference type="InterPro" id="IPR023271">
    <property type="entry name" value="Aquaporin-like"/>
</dbReference>
<feature type="compositionally biased region" description="Basic and acidic residues" evidence="5">
    <location>
        <begin position="304"/>
        <end position="314"/>
    </location>
</feature>
<evidence type="ECO:0000256" key="1">
    <source>
        <dbReference type="ARBA" id="ARBA00004141"/>
    </source>
</evidence>
<dbReference type="EMBL" id="WUAV01000002">
    <property type="protein sequence ID" value="KAF1764818.1"/>
    <property type="molecule type" value="Genomic_DNA"/>
</dbReference>
<dbReference type="RefSeq" id="XP_053589078.1">
    <property type="nucleotide sequence ID" value="XM_053724884.1"/>
</dbReference>
<protein>
    <submittedName>
        <fullName evidence="7">Uncharacterized protein</fullName>
    </submittedName>
</protein>
<dbReference type="AlphaFoldDB" id="A0A6A5HAM0"/>
<organism evidence="7 8">
    <name type="scientific">Caenorhabditis remanei</name>
    <name type="common">Caenorhabditis vulgaris</name>
    <dbReference type="NCBI Taxonomy" id="31234"/>
    <lineage>
        <taxon>Eukaryota</taxon>
        <taxon>Metazoa</taxon>
        <taxon>Ecdysozoa</taxon>
        <taxon>Nematoda</taxon>
        <taxon>Chromadorea</taxon>
        <taxon>Rhabditida</taxon>
        <taxon>Rhabditina</taxon>
        <taxon>Rhabditomorpha</taxon>
        <taxon>Rhabditoidea</taxon>
        <taxon>Rhabditidae</taxon>
        <taxon>Peloderinae</taxon>
        <taxon>Caenorhabditis</taxon>
    </lineage>
</organism>
<dbReference type="Proteomes" id="UP000483820">
    <property type="component" value="Chromosome II"/>
</dbReference>
<comment type="caution">
    <text evidence="7">The sequence shown here is derived from an EMBL/GenBank/DDBJ whole genome shotgun (WGS) entry which is preliminary data.</text>
</comment>
<evidence type="ECO:0000256" key="3">
    <source>
        <dbReference type="ARBA" id="ARBA00022989"/>
    </source>
</evidence>
<feature type="compositionally biased region" description="Basic and acidic residues" evidence="5">
    <location>
        <begin position="264"/>
        <end position="273"/>
    </location>
</feature>
<dbReference type="KEGG" id="crq:GCK72_004768"/>
<dbReference type="CTD" id="78773992"/>
<feature type="transmembrane region" description="Helical" evidence="6">
    <location>
        <begin position="119"/>
        <end position="141"/>
    </location>
</feature>
<proteinExistence type="predicted"/>
<keyword evidence="4 6" id="KW-0472">Membrane</keyword>
<dbReference type="GO" id="GO:0016020">
    <property type="term" value="C:membrane"/>
    <property type="evidence" value="ECO:0007669"/>
    <property type="project" value="UniProtKB-SubCell"/>
</dbReference>
<gene>
    <name evidence="7" type="ORF">GCK72_004768</name>
</gene>
<feature type="region of interest" description="Disordered" evidence="5">
    <location>
        <begin position="264"/>
        <end position="343"/>
    </location>
</feature>
<evidence type="ECO:0000313" key="8">
    <source>
        <dbReference type="Proteomes" id="UP000483820"/>
    </source>
</evidence>
<keyword evidence="2 6" id="KW-0812">Transmembrane</keyword>
<feature type="transmembrane region" description="Helical" evidence="6">
    <location>
        <begin position="239"/>
        <end position="257"/>
    </location>
</feature>
<evidence type="ECO:0000256" key="6">
    <source>
        <dbReference type="SAM" id="Phobius"/>
    </source>
</evidence>
<dbReference type="SUPFAM" id="SSF81338">
    <property type="entry name" value="Aquaporin-like"/>
    <property type="match status" value="1"/>
</dbReference>
<feature type="transmembrane region" description="Helical" evidence="6">
    <location>
        <begin position="170"/>
        <end position="188"/>
    </location>
</feature>
<evidence type="ECO:0000256" key="2">
    <source>
        <dbReference type="ARBA" id="ARBA00022692"/>
    </source>
</evidence>
<feature type="transmembrane region" description="Helical" evidence="6">
    <location>
        <begin position="20"/>
        <end position="40"/>
    </location>
</feature>
<sequence length="343" mass="38934">MTTGSPDQGDLYQKTIQPLILAAIYLGLLNFAAFFSKMIAEKLVRREGLQRTFLIQFIATIQICAGFYEEPVLKSVGDLGFFVFNFLNFYTAGVVPNSLSAIERFTVKRKGNGEKMLTFFFAQVIGALIAPYMAVFIWSVMAGQTNRPELVGTHAKLLGTGLCHWKFESFYGPLLTQFVLAAVIRFLLTSKGIRRRSMAVPLVYAAYFTFARTFIGFPGFDPIHSLARVSHCWLRREIFVKWTLCYVFAPICGWLLFSGSSKHVENAPNETKRPNRRLRPLVDPRPPFKSVEVAKSQEAPVGKVAKEAEEEKVAIVRQNRVTRQDREPQRKFSNHQGRNHKKP</sequence>